<dbReference type="EMBL" id="RJSG01000002">
    <property type="protein sequence ID" value="RNL79959.1"/>
    <property type="molecule type" value="Genomic_DNA"/>
</dbReference>
<evidence type="ECO:0000313" key="2">
    <source>
        <dbReference type="Proteomes" id="UP000277094"/>
    </source>
</evidence>
<reference evidence="1 2" key="1">
    <citation type="submission" date="2018-11" db="EMBL/GenBank/DDBJ databases">
        <authorList>
            <person name="Li F."/>
        </authorList>
    </citation>
    <scope>NUCLEOTIDE SEQUENCE [LARGE SCALE GENOMIC DNA]</scope>
    <source>
        <strain evidence="1 2">KIS18-7</strain>
    </source>
</reference>
<dbReference type="Proteomes" id="UP000277094">
    <property type="component" value="Unassembled WGS sequence"/>
</dbReference>
<name>A0A3N0DWG9_9ACTN</name>
<dbReference type="SUPFAM" id="SSF53795">
    <property type="entry name" value="PEP carboxykinase-like"/>
    <property type="match status" value="1"/>
</dbReference>
<sequence>MNAALTRYTCYGLVLASEIELPDLGEPLAGEPDPDVVVRFDRLAGPPAGADPLPYGLWREGTSAGVEIPDVGRYEARDGREVVIDPVDGADPKAIRLFLLGSLLGAVMMQRDHLVLHGNAFRIGDACAVVVGHSGAGKSTLAAELDRRGYDVLSDDVVPVDPDGMAIPGHPRIKLWGDALERLGVGTEGLERINDDHEKFQLALRRTEVEPLPLRWVYVLERHAGTELSIEPVHGATTFSLLHEHTYRNELVHGPGPMAQHLQQCARLVSVARVSRVRRPVETMTAEATADAILADINTVPAP</sequence>
<proteinExistence type="predicted"/>
<dbReference type="RefSeq" id="WP_123234462.1">
    <property type="nucleotide sequence ID" value="NZ_RJSG01000002.1"/>
</dbReference>
<protein>
    <recommendedName>
        <fullName evidence="3">HPr kinase/phosphorylase C-terminal domain-containing protein</fullName>
    </recommendedName>
</protein>
<comment type="caution">
    <text evidence="1">The sequence shown here is derived from an EMBL/GenBank/DDBJ whole genome shotgun (WGS) entry which is preliminary data.</text>
</comment>
<dbReference type="Gene3D" id="3.40.50.300">
    <property type="entry name" value="P-loop containing nucleotide triphosphate hydrolases"/>
    <property type="match status" value="1"/>
</dbReference>
<evidence type="ECO:0000313" key="1">
    <source>
        <dbReference type="EMBL" id="RNL79959.1"/>
    </source>
</evidence>
<organism evidence="1 2">
    <name type="scientific">Nocardioides marmorisolisilvae</name>
    <dbReference type="NCBI Taxonomy" id="1542737"/>
    <lineage>
        <taxon>Bacteria</taxon>
        <taxon>Bacillati</taxon>
        <taxon>Actinomycetota</taxon>
        <taxon>Actinomycetes</taxon>
        <taxon>Propionibacteriales</taxon>
        <taxon>Nocardioidaceae</taxon>
        <taxon>Nocardioides</taxon>
    </lineage>
</organism>
<dbReference type="AlphaFoldDB" id="A0A3N0DWG9"/>
<evidence type="ECO:0008006" key="3">
    <source>
        <dbReference type="Google" id="ProtNLM"/>
    </source>
</evidence>
<accession>A0A3N0DWG9</accession>
<dbReference type="OrthoDB" id="3213869at2"/>
<gene>
    <name evidence="1" type="ORF">EFL95_13620</name>
</gene>
<keyword evidence="2" id="KW-1185">Reference proteome</keyword>
<dbReference type="InterPro" id="IPR027417">
    <property type="entry name" value="P-loop_NTPase"/>
</dbReference>